<evidence type="ECO:0000313" key="5">
    <source>
        <dbReference type="EMBL" id="EMR70135.1"/>
    </source>
</evidence>
<dbReference type="InterPro" id="IPR007867">
    <property type="entry name" value="GMC_OxRtase_C"/>
</dbReference>
<keyword evidence="3" id="KW-0285">Flavoprotein</keyword>
<gene>
    <name evidence="5" type="ORF">UCREL1_2837</name>
</gene>
<dbReference type="PROSITE" id="PS00624">
    <property type="entry name" value="GMC_OXRED_2"/>
    <property type="match status" value="1"/>
</dbReference>
<evidence type="ECO:0000256" key="3">
    <source>
        <dbReference type="PIRSR" id="PIRSR000137-2"/>
    </source>
</evidence>
<dbReference type="EMBL" id="KB705946">
    <property type="protein sequence ID" value="EMR70135.1"/>
    <property type="molecule type" value="Genomic_DNA"/>
</dbReference>
<keyword evidence="3" id="KW-0274">FAD</keyword>
<keyword evidence="6" id="KW-1185">Reference proteome</keyword>
<comment type="similarity">
    <text evidence="1">Belongs to the GMC oxidoreductase family.</text>
</comment>
<dbReference type="InterPro" id="IPR000172">
    <property type="entry name" value="GMC_OxRdtase_N"/>
</dbReference>
<name>M7TU01_EUTLA</name>
<feature type="binding site" evidence="3">
    <location>
        <begin position="430"/>
        <end position="431"/>
    </location>
    <ligand>
        <name>FAD</name>
        <dbReference type="ChEBI" id="CHEBI:57692"/>
    </ligand>
</feature>
<dbReference type="STRING" id="1287681.M7TU01"/>
<dbReference type="PIRSF" id="PIRSF000137">
    <property type="entry name" value="Alcohol_oxidase"/>
    <property type="match status" value="1"/>
</dbReference>
<evidence type="ECO:0000256" key="2">
    <source>
        <dbReference type="PIRSR" id="PIRSR000137-1"/>
    </source>
</evidence>
<proteinExistence type="inferred from homology"/>
<evidence type="ECO:0000256" key="1">
    <source>
        <dbReference type="ARBA" id="ARBA00010790"/>
    </source>
</evidence>
<dbReference type="OMA" id="HIPSTHM"/>
<dbReference type="eggNOG" id="KOG1238">
    <property type="taxonomic scope" value="Eukaryota"/>
</dbReference>
<dbReference type="PANTHER" id="PTHR11552">
    <property type="entry name" value="GLUCOSE-METHANOL-CHOLINE GMC OXIDOREDUCTASE"/>
    <property type="match status" value="1"/>
</dbReference>
<dbReference type="Gene3D" id="3.30.560.10">
    <property type="entry name" value="Glucose Oxidase, domain 3"/>
    <property type="match status" value="1"/>
</dbReference>
<dbReference type="HOGENOM" id="CLU_002865_5_1_1"/>
<comment type="cofactor">
    <cofactor evidence="3">
        <name>FAD</name>
        <dbReference type="ChEBI" id="CHEBI:57692"/>
    </cofactor>
</comment>
<dbReference type="SUPFAM" id="SSF54373">
    <property type="entry name" value="FAD-linked reductases, C-terminal domain"/>
    <property type="match status" value="1"/>
</dbReference>
<dbReference type="Gene3D" id="3.50.50.60">
    <property type="entry name" value="FAD/NAD(P)-binding domain"/>
    <property type="match status" value="1"/>
</dbReference>
<feature type="binding site" evidence="3">
    <location>
        <position position="129"/>
    </location>
    <ligand>
        <name>FAD</name>
        <dbReference type="ChEBI" id="CHEBI:57692"/>
    </ligand>
</feature>
<dbReference type="PANTHER" id="PTHR11552:SF78">
    <property type="entry name" value="GLUCOSE-METHANOL-CHOLINE OXIDOREDUCTASE N-TERMINAL DOMAIN-CONTAINING PROTEIN"/>
    <property type="match status" value="1"/>
</dbReference>
<organism evidence="5 6">
    <name type="scientific">Eutypa lata (strain UCR-EL1)</name>
    <name type="common">Grapevine dieback disease fungus</name>
    <name type="synonym">Eutypa armeniacae</name>
    <dbReference type="NCBI Taxonomy" id="1287681"/>
    <lineage>
        <taxon>Eukaryota</taxon>
        <taxon>Fungi</taxon>
        <taxon>Dikarya</taxon>
        <taxon>Ascomycota</taxon>
        <taxon>Pezizomycotina</taxon>
        <taxon>Sordariomycetes</taxon>
        <taxon>Xylariomycetidae</taxon>
        <taxon>Xylariales</taxon>
        <taxon>Diatrypaceae</taxon>
        <taxon>Eutypa</taxon>
    </lineage>
</organism>
<reference evidence="6" key="1">
    <citation type="journal article" date="2013" name="Genome Announc.">
        <title>Draft genome sequence of the grapevine dieback fungus Eutypa lata UCR-EL1.</title>
        <authorList>
            <person name="Blanco-Ulate B."/>
            <person name="Rolshausen P.E."/>
            <person name="Cantu D."/>
        </authorList>
    </citation>
    <scope>NUCLEOTIDE SEQUENCE [LARGE SCALE GENOMIC DNA]</scope>
    <source>
        <strain evidence="6">UCR-EL1</strain>
    </source>
</reference>
<dbReference type="KEGG" id="ela:UCREL1_2837"/>
<dbReference type="GO" id="GO:0016614">
    <property type="term" value="F:oxidoreductase activity, acting on CH-OH group of donors"/>
    <property type="evidence" value="ECO:0007669"/>
    <property type="project" value="InterPro"/>
</dbReference>
<dbReference type="InterPro" id="IPR036188">
    <property type="entry name" value="FAD/NAD-bd_sf"/>
</dbReference>
<evidence type="ECO:0000313" key="6">
    <source>
        <dbReference type="Proteomes" id="UP000012174"/>
    </source>
</evidence>
<dbReference type="InterPro" id="IPR012132">
    <property type="entry name" value="GMC_OxRdtase"/>
</dbReference>
<protein>
    <submittedName>
        <fullName evidence="5">Putative alcohol oxidase protein</fullName>
    </submittedName>
</protein>
<dbReference type="Pfam" id="PF05199">
    <property type="entry name" value="GMC_oxred_C"/>
    <property type="match status" value="1"/>
</dbReference>
<evidence type="ECO:0000259" key="4">
    <source>
        <dbReference type="PROSITE" id="PS00624"/>
    </source>
</evidence>
<dbReference type="Proteomes" id="UP000012174">
    <property type="component" value="Unassembled WGS sequence"/>
</dbReference>
<feature type="active site" description="Proton acceptor" evidence="2">
    <location>
        <position position="474"/>
    </location>
</feature>
<dbReference type="GO" id="GO:0050660">
    <property type="term" value="F:flavin adenine dinucleotide binding"/>
    <property type="evidence" value="ECO:0007669"/>
    <property type="project" value="InterPro"/>
</dbReference>
<dbReference type="AlphaFoldDB" id="M7TU01"/>
<dbReference type="Pfam" id="PF00732">
    <property type="entry name" value="GMC_oxred_N"/>
    <property type="match status" value="1"/>
</dbReference>
<dbReference type="SUPFAM" id="SSF51905">
    <property type="entry name" value="FAD/NAD(P)-binding domain"/>
    <property type="match status" value="1"/>
</dbReference>
<feature type="domain" description="Glucose-methanol-choline oxidoreductase N-terminal" evidence="4">
    <location>
        <begin position="171"/>
        <end position="185"/>
    </location>
</feature>
<sequence length="499" mass="55698">MMYSRPQRCDYDSWNTKGWSTDDLLPFMKRFETYHALGKNDDHGYDGPIHVSNGPFRSTEAEDDVLSSMEQVGYSEVEDLQDFKSLGVSRLAKYVSPDGKRQDAAHTYLHPRLKDGKHPNLHVLVETQVVRVLFDDDRRASGIEFRPNPATQPQSTIRQIRASKLVVLSCGTLGSPPVLERSGIGNPQFLERAGVPLVAHLPGVGHDYQDHTVSIYEYKSSLPSNMTTDAVWSFRADIPKMLADNDQMLGWNGIDISSKIRPTQSEVESLGPKFKEAWDKNFQGVPEKPLVSMFMVTGMAGGHLTASPGQYFSIGIFTAYPFSRGHVHITSSSIDDALDFSTGFLTDRDGVDLATQVWAYKKQREVVRRMKTYRGEISDRHPQFPPGSKAANSYIEGQPPVSKTAEHTEYSAEDEKAIEQWIRQYMTTCWHGIGTCKMAPKEKSGVVNENLNVYGVQGLKVADLSIAPENVCNHTMSTALMIGEKAADIFIKELGLQKE</sequence>
<accession>M7TU01</accession>
<dbReference type="OrthoDB" id="269227at2759"/>
<feature type="active site" description="Proton donor" evidence="2">
    <location>
        <position position="431"/>
    </location>
</feature>